<evidence type="ECO:0000259" key="1">
    <source>
        <dbReference type="Pfam" id="PF25778"/>
    </source>
</evidence>
<dbReference type="AlphaFoldDB" id="H5SIE5"/>
<feature type="domain" description="DUF7948" evidence="1">
    <location>
        <begin position="58"/>
        <end position="270"/>
    </location>
</feature>
<sequence>MRPLALSIGIGAFLWAQKTLPFRVEKQAVLAEEGIRDEVPKPIGPAQPVMDQQDKLYFIENKGQWSSEVLFLCRLAGLNAWITKQGVVYDFYRVEREGSPEGKAPEGKFSEVERFQRVGHVVIFRLVGANAQPVAEGREKQPEYYNYFLGSDPSRWVSRVGLYKEVMLRDVYPGVDMRYYFEGGSLRYDWVVRAGAAVDQIRFVLEGQEGDPYVKGASLCFKTRFGEVAMAELRSYQGSRGVASWFVRSGDSWRVALGDYDRTQDLVIDPLV</sequence>
<name>H5SIE5_9BACT</name>
<proteinExistence type="predicted"/>
<evidence type="ECO:0000313" key="2">
    <source>
        <dbReference type="EMBL" id="BAL55931.1"/>
    </source>
</evidence>
<dbReference type="EMBL" id="AP011733">
    <property type="protein sequence ID" value="BAL55931.1"/>
    <property type="molecule type" value="Genomic_DNA"/>
</dbReference>
<accession>H5SIE5</accession>
<reference evidence="2" key="1">
    <citation type="journal article" date="2005" name="Environ. Microbiol.">
        <title>Genetic and functional properties of uncultivated thermophilic crenarchaeotes from a subsurface gold mine as revealed by analysis of genome fragments.</title>
        <authorList>
            <person name="Nunoura T."/>
            <person name="Hirayama H."/>
            <person name="Takami H."/>
            <person name="Oida H."/>
            <person name="Nishi S."/>
            <person name="Shimamura S."/>
            <person name="Suzuki Y."/>
            <person name="Inagaki F."/>
            <person name="Takai K."/>
            <person name="Nealson K.H."/>
            <person name="Horikoshi K."/>
        </authorList>
    </citation>
    <scope>NUCLEOTIDE SEQUENCE</scope>
</reference>
<reference evidence="2" key="2">
    <citation type="journal article" date="2012" name="PLoS ONE">
        <title>A Deeply Branching Thermophilic Bacterium with an Ancient Acetyl-CoA Pathway Dominates a Subsurface Ecosystem.</title>
        <authorList>
            <person name="Takami H."/>
            <person name="Noguchi H."/>
            <person name="Takaki Y."/>
            <person name="Uchiyama I."/>
            <person name="Toyoda A."/>
            <person name="Nishi S."/>
            <person name="Chee G.-J."/>
            <person name="Arai W."/>
            <person name="Nunoura T."/>
            <person name="Itoh T."/>
            <person name="Hattori M."/>
            <person name="Takai K."/>
        </authorList>
    </citation>
    <scope>NUCLEOTIDE SEQUENCE</scope>
</reference>
<dbReference type="Pfam" id="PF25778">
    <property type="entry name" value="DUF7948"/>
    <property type="match status" value="1"/>
</dbReference>
<dbReference type="InterPro" id="IPR057708">
    <property type="entry name" value="DUF7948"/>
</dbReference>
<protein>
    <recommendedName>
        <fullName evidence="1">DUF7948 domain-containing protein</fullName>
    </recommendedName>
</protein>
<gene>
    <name evidence="2" type="ORF">HGMM_F32H02C04</name>
</gene>
<organism evidence="2">
    <name type="scientific">uncultured Bacteroidota bacterium</name>
    <dbReference type="NCBI Taxonomy" id="152509"/>
    <lineage>
        <taxon>Bacteria</taxon>
        <taxon>Pseudomonadati</taxon>
        <taxon>Bacteroidota</taxon>
        <taxon>environmental samples</taxon>
    </lineage>
</organism>